<keyword evidence="4" id="KW-1185">Reference proteome</keyword>
<evidence type="ECO:0000313" key="4">
    <source>
        <dbReference type="Proteomes" id="UP000282311"/>
    </source>
</evidence>
<dbReference type="InterPro" id="IPR011990">
    <property type="entry name" value="TPR-like_helical_dom_sf"/>
</dbReference>
<dbReference type="Pfam" id="PF13174">
    <property type="entry name" value="TPR_6"/>
    <property type="match status" value="1"/>
</dbReference>
<dbReference type="Gene3D" id="3.30.420.10">
    <property type="entry name" value="Ribonuclease H-like superfamily/Ribonuclease H"/>
    <property type="match status" value="1"/>
</dbReference>
<dbReference type="AlphaFoldDB" id="A0A3B0CIJ9"/>
<dbReference type="SUPFAM" id="SSF48452">
    <property type="entry name" value="TPR-like"/>
    <property type="match status" value="1"/>
</dbReference>
<evidence type="ECO:0000313" key="3">
    <source>
        <dbReference type="EMBL" id="RKN84139.1"/>
    </source>
</evidence>
<organism evidence="3 4">
    <name type="scientific">Paenibacillus ginsengarvi</name>
    <dbReference type="NCBI Taxonomy" id="400777"/>
    <lineage>
        <taxon>Bacteria</taxon>
        <taxon>Bacillati</taxon>
        <taxon>Bacillota</taxon>
        <taxon>Bacilli</taxon>
        <taxon>Bacillales</taxon>
        <taxon>Paenibacillaceae</taxon>
        <taxon>Paenibacillus</taxon>
    </lineage>
</organism>
<reference evidence="3 4" key="1">
    <citation type="journal article" date="2007" name="Int. J. Syst. Evol. Microbiol.">
        <title>Paenibacillus ginsengarvi sp. nov., isolated from soil from ginseng cultivation.</title>
        <authorList>
            <person name="Yoon M.H."/>
            <person name="Ten L.N."/>
            <person name="Im W.T."/>
        </authorList>
    </citation>
    <scope>NUCLEOTIDE SEQUENCE [LARGE SCALE GENOMIC DNA]</scope>
    <source>
        <strain evidence="3 4">KCTC 13059</strain>
    </source>
</reference>
<dbReference type="RefSeq" id="WP_120747874.1">
    <property type="nucleotide sequence ID" value="NZ_RBAH01000009.1"/>
</dbReference>
<feature type="region of interest" description="Disordered" evidence="1">
    <location>
        <begin position="455"/>
        <end position="480"/>
    </location>
</feature>
<dbReference type="SUPFAM" id="SSF53098">
    <property type="entry name" value="Ribonuclease H-like"/>
    <property type="match status" value="1"/>
</dbReference>
<dbReference type="Proteomes" id="UP000282311">
    <property type="component" value="Unassembled WGS sequence"/>
</dbReference>
<dbReference type="Gene3D" id="1.25.40.10">
    <property type="entry name" value="Tetratricopeptide repeat domain"/>
    <property type="match status" value="1"/>
</dbReference>
<accession>A0A3B0CIJ9</accession>
<name>A0A3B0CIJ9_9BACL</name>
<gene>
    <name evidence="3" type="ORF">D7M11_14100</name>
</gene>
<evidence type="ECO:0000259" key="2">
    <source>
        <dbReference type="Pfam" id="PF13482"/>
    </source>
</evidence>
<feature type="compositionally biased region" description="Basic and acidic residues" evidence="1">
    <location>
        <begin position="455"/>
        <end position="467"/>
    </location>
</feature>
<dbReference type="GO" id="GO:0003676">
    <property type="term" value="F:nucleic acid binding"/>
    <property type="evidence" value="ECO:0007669"/>
    <property type="project" value="InterPro"/>
</dbReference>
<dbReference type="InterPro" id="IPR038720">
    <property type="entry name" value="YprB_RNase_H-like_dom"/>
</dbReference>
<dbReference type="Pfam" id="PF13482">
    <property type="entry name" value="RNase_H_2"/>
    <property type="match status" value="1"/>
</dbReference>
<dbReference type="PANTHER" id="PTHR38462">
    <property type="entry name" value="EXONUCLEASE-LIKE PROTEIN"/>
    <property type="match status" value="1"/>
</dbReference>
<evidence type="ECO:0000256" key="1">
    <source>
        <dbReference type="SAM" id="MobiDB-lite"/>
    </source>
</evidence>
<sequence>MSSLKERLGRLKKSAGVQEEASGAVSRPPEREKEPEPQEPAGLGAAWERLDATMQHNDWGQFIMRSRRYPLQHAHGTYRLGELCGEAEPLVALAAAGTRKTGGQTGRRGKSAVAEAGADLEPYALSVLHGRLLFLDTETTGLGVGAGNVAFMIGIGFYEQDCFVVEQLFIRNPAEEAAMLQHLRQRMEQRDMLVSYNGKCFDWPILKNRYILNRQKEYAVDPVHFDFLYPSRSLWRNTLPSCRLSMVEKMRLGLSRLDDVPGSLAPALYFQYLAEGDPALLAGVFDHNEMDVLTLACLAAHFAKLLQGEVSRAGMDAEELYRLALWFDKLGRADEADEVFRELLDREAEQAADYWLPVAEFYKRQGRYSPAISLWEKTIERKRLSRMAPLVPYIELAMFYEHRDKNYEQALAYAEQALERARERMSAARMNEDGAEDLEAVRKRVERLQAKRDAALRKGNADRKDVPVKSGKKAAKAGPRTAVWQELLPIESIERRNAGRTERRAESR</sequence>
<proteinExistence type="predicted"/>
<dbReference type="InterPro" id="IPR012337">
    <property type="entry name" value="RNaseH-like_sf"/>
</dbReference>
<dbReference type="InterPro" id="IPR019734">
    <property type="entry name" value="TPR_rpt"/>
</dbReference>
<feature type="region of interest" description="Disordered" evidence="1">
    <location>
        <begin position="1"/>
        <end position="42"/>
    </location>
</feature>
<dbReference type="InterPro" id="IPR036397">
    <property type="entry name" value="RNaseH_sf"/>
</dbReference>
<dbReference type="OrthoDB" id="9790530at2"/>
<feature type="domain" description="YprB ribonuclease H-like" evidence="2">
    <location>
        <begin position="133"/>
        <end position="301"/>
    </location>
</feature>
<protein>
    <recommendedName>
        <fullName evidence="2">YprB ribonuclease H-like domain-containing protein</fullName>
    </recommendedName>
</protein>
<dbReference type="EMBL" id="RBAH01000009">
    <property type="protein sequence ID" value="RKN84139.1"/>
    <property type="molecule type" value="Genomic_DNA"/>
</dbReference>
<dbReference type="PANTHER" id="PTHR38462:SF1">
    <property type="entry name" value="YPRB RIBONUCLEASE H-LIKE DOMAIN-CONTAINING PROTEIN"/>
    <property type="match status" value="1"/>
</dbReference>
<comment type="caution">
    <text evidence="3">The sequence shown here is derived from an EMBL/GenBank/DDBJ whole genome shotgun (WGS) entry which is preliminary data.</text>
</comment>